<protein>
    <recommendedName>
        <fullName evidence="3">Coenzyme F420 biosynthesis-associated protein</fullName>
    </recommendedName>
</protein>
<keyword evidence="2" id="KW-1185">Reference proteome</keyword>
<comment type="caution">
    <text evidence="1">The sequence shown here is derived from an EMBL/GenBank/DDBJ whole genome shotgun (WGS) entry which is preliminary data.</text>
</comment>
<dbReference type="SUPFAM" id="SSF55486">
    <property type="entry name" value="Metalloproteases ('zincins'), catalytic domain"/>
    <property type="match status" value="1"/>
</dbReference>
<name>A0A179B1V7_9ACTO</name>
<gene>
    <name evidence="1" type="ORF">A4H34_00440</name>
</gene>
<dbReference type="Proteomes" id="UP000078368">
    <property type="component" value="Unassembled WGS sequence"/>
</dbReference>
<reference evidence="1 2" key="1">
    <citation type="submission" date="2016-04" db="EMBL/GenBank/DDBJ databases">
        <title>Peptidophaga gingivicola gen. nov., sp. nov., isolated from human subgingival plaque.</title>
        <authorList>
            <person name="Beall C.J."/>
            <person name="Mokrzan E.M."/>
            <person name="Griffen A.L."/>
            <person name="Leys E.J."/>
        </authorList>
    </citation>
    <scope>NUCLEOTIDE SEQUENCE [LARGE SCALE GENOMIC DNA]</scope>
    <source>
        <strain evidence="1 2">BA112</strain>
    </source>
</reference>
<dbReference type="AlphaFoldDB" id="A0A179B1V7"/>
<dbReference type="PANTHER" id="PTHR39420:SF1">
    <property type="entry name" value="HYDROLASE"/>
    <property type="match status" value="1"/>
</dbReference>
<accession>A0A179B1V7</accession>
<dbReference type="OrthoDB" id="142939at2"/>
<dbReference type="InterPro" id="IPR018766">
    <property type="entry name" value="Zinicin_2"/>
</dbReference>
<evidence type="ECO:0008006" key="3">
    <source>
        <dbReference type="Google" id="ProtNLM"/>
    </source>
</evidence>
<dbReference type="Gene3D" id="1.20.150.30">
    <property type="entry name" value="Zincin-like metallopeptidase, N-terminal domain"/>
    <property type="match status" value="1"/>
</dbReference>
<sequence>MLRWRRKGGVGDGACSIAGDTVVSMATINPEMSRSVARWLSGAGPSVSATQARAVVDQLHSQARRAPEIVADVTGLSEAAAAAQEIPVFVVDRAGWAKAAADSAGGLLGPALAAGTGKLADFFGSAELALGASVLAARVLGQYDPLAKRLLLVAPNAAAFAAKYSLDRRDLSLWISVHELTHAAQFAAAPWIVDYLVSRLRSLLEQDDVDFESGSAAEAMSMMSLLEGHAEFVMNAVPLSLMPSKRRLVSSMERRRAAKNPLKSALSKAFGLDLKAAQYRRGSAFVDAVVDVVGHAGFNKVWESPLHAPTPEEIDAPSAWIQRVGA</sequence>
<dbReference type="STRING" id="1823756.A4H34_00440"/>
<dbReference type="Pfam" id="PF10103">
    <property type="entry name" value="Zincin_2"/>
    <property type="match status" value="2"/>
</dbReference>
<dbReference type="InterPro" id="IPR042271">
    <property type="entry name" value="Zinicin_2_N"/>
</dbReference>
<evidence type="ECO:0000313" key="1">
    <source>
        <dbReference type="EMBL" id="OAP85707.1"/>
    </source>
</evidence>
<evidence type="ECO:0000313" key="2">
    <source>
        <dbReference type="Proteomes" id="UP000078368"/>
    </source>
</evidence>
<proteinExistence type="predicted"/>
<dbReference type="EMBL" id="LVZK01000001">
    <property type="protein sequence ID" value="OAP85707.1"/>
    <property type="molecule type" value="Genomic_DNA"/>
</dbReference>
<dbReference type="PANTHER" id="PTHR39420">
    <property type="match status" value="1"/>
</dbReference>
<organism evidence="1 2">
    <name type="scientific">Peptidiphaga gingivicola</name>
    <dbReference type="NCBI Taxonomy" id="2741497"/>
    <lineage>
        <taxon>Bacteria</taxon>
        <taxon>Bacillati</taxon>
        <taxon>Actinomycetota</taxon>
        <taxon>Actinomycetes</taxon>
        <taxon>Actinomycetales</taxon>
        <taxon>Actinomycetaceae</taxon>
        <taxon>Peptidiphaga</taxon>
    </lineage>
</organism>